<dbReference type="RefSeq" id="WP_271887402.1">
    <property type="nucleotide sequence ID" value="NZ_JAQBIE010000002.1"/>
</dbReference>
<dbReference type="Gene3D" id="3.30.1120.10">
    <property type="match status" value="1"/>
</dbReference>
<dbReference type="EMBL" id="JAQBIE010000002">
    <property type="protein sequence ID" value="MDB6176266.1"/>
    <property type="molecule type" value="Genomic_DNA"/>
</dbReference>
<comment type="caution">
    <text evidence="3">The sequence shown here is derived from an EMBL/GenBank/DDBJ whole genome shotgun (WGS) entry which is preliminary data.</text>
</comment>
<reference evidence="3" key="1">
    <citation type="submission" date="2022-12" db="EMBL/GenBank/DDBJ databases">
        <title>Paracoccus onchidii sp. nov., isolated from a marine invertebrate from the South China Sea.</title>
        <authorList>
            <person name="Xu S."/>
            <person name="Liu Z."/>
            <person name="Xu Y."/>
        </authorList>
    </citation>
    <scope>NUCLEOTIDE SEQUENCE</scope>
    <source>
        <strain evidence="3">Z330</strain>
    </source>
</reference>
<dbReference type="InterPro" id="IPR000917">
    <property type="entry name" value="Sulfatase_N"/>
</dbReference>
<dbReference type="InterPro" id="IPR050738">
    <property type="entry name" value="Sulfatase"/>
</dbReference>
<dbReference type="CDD" id="cd16025">
    <property type="entry name" value="PAS_like"/>
    <property type="match status" value="1"/>
</dbReference>
<dbReference type="PANTHER" id="PTHR42693">
    <property type="entry name" value="ARYLSULFATASE FAMILY MEMBER"/>
    <property type="match status" value="1"/>
</dbReference>
<dbReference type="Gene3D" id="3.40.720.10">
    <property type="entry name" value="Alkaline Phosphatase, subunit A"/>
    <property type="match status" value="1"/>
</dbReference>
<evidence type="ECO:0000259" key="2">
    <source>
        <dbReference type="Pfam" id="PF00884"/>
    </source>
</evidence>
<feature type="domain" description="Sulfatase N-terminal" evidence="2">
    <location>
        <begin position="67"/>
        <end position="477"/>
    </location>
</feature>
<evidence type="ECO:0000313" key="4">
    <source>
        <dbReference type="Proteomes" id="UP001165641"/>
    </source>
</evidence>
<accession>A0ABT4ZC18</accession>
<evidence type="ECO:0000313" key="3">
    <source>
        <dbReference type="EMBL" id="MDB6176266.1"/>
    </source>
</evidence>
<dbReference type="Proteomes" id="UP001165641">
    <property type="component" value="Unassembled WGS sequence"/>
</dbReference>
<dbReference type="Pfam" id="PF00884">
    <property type="entry name" value="Sulfatase"/>
    <property type="match status" value="1"/>
</dbReference>
<protein>
    <submittedName>
        <fullName evidence="3">Arylsulfatase</fullName>
    </submittedName>
</protein>
<sequence>MKIDGKGSAIFLTGFLVFAAIAGAGNGQPDRTILPIAEPDPPRYDQLDARDATPPVQFEVTAPEGAPNVVIILIDDIGFGGPSAFGGPIATPTLDALAAEGVRYTNFHTTALCSPTRNALKTGRNHHTTNTGSIMETATAFPGNTGRLPNGVAPIAQTLRLNGYSTGAFGKWHETAPWETSVSGPFDRWPTHQGFDKFYGFIGGETDQWYPLVYDGVTKVTPPQFEGYHFTVDMTNQAIQWVKAQQSLTPDKPFFMYFATGAVHAPHHVPKDWADRYAGQFDHGWDAVRVETVARQVEAGIVPAGTELPPRPEDLSAWEDLDDNSRRLFARQAEVFAGFLSHTDDQVGRVVDALRDIGELDNTLIFYIAGDNGTSAEGGFVGMFNEMTYFNQVTESVEDLLPLIDEWGGPFTFPHMAAGWAVAFDAPFAWTKQVASDFGGTRNGMVVHWPDGIDAGGMRRQFTHVIDVAPTILEATGLPEPKVVNGTPQIPIEGTSFLYSFNDEAAPERHTTQYFEMFGNRAIYRDGWFARTLHRAPWETGQQRPLDQDQWQLFDTRRDFSLSRDLSAQHPEKLAELESVFMEEARKYHVLPIDDRTVERANPALAGRLDLMKGRSSLTLYPGMDGMLENTFINIKNSSMTLTANVDIPEGGAQGVIIAQGGRFGGWSLYMDEGRPIYTYNWLGLDRYTIEAVDPLSAGPAEIVVQFDYDGDGLGKGGDAILSVDGISLAKGRIDKTQPLIFSADETADVGLDNQTPVAEGIGIGRDQTRFTGTIRDIVIDLQQP</sequence>
<proteinExistence type="inferred from homology"/>
<gene>
    <name evidence="3" type="ORF">PAF17_01955</name>
</gene>
<keyword evidence="4" id="KW-1185">Reference proteome</keyword>
<evidence type="ECO:0000256" key="1">
    <source>
        <dbReference type="ARBA" id="ARBA00008779"/>
    </source>
</evidence>
<dbReference type="InterPro" id="IPR017850">
    <property type="entry name" value="Alkaline_phosphatase_core_sf"/>
</dbReference>
<name>A0ABT4ZC18_9RHOB</name>
<comment type="similarity">
    <text evidence="1">Belongs to the sulfatase family.</text>
</comment>
<dbReference type="PANTHER" id="PTHR42693:SF43">
    <property type="entry name" value="BLL2667 PROTEIN"/>
    <property type="match status" value="1"/>
</dbReference>
<dbReference type="SUPFAM" id="SSF53649">
    <property type="entry name" value="Alkaline phosphatase-like"/>
    <property type="match status" value="1"/>
</dbReference>
<organism evidence="3 4">
    <name type="scientific">Paracoccus onchidii</name>
    <dbReference type="NCBI Taxonomy" id="3017813"/>
    <lineage>
        <taxon>Bacteria</taxon>
        <taxon>Pseudomonadati</taxon>
        <taxon>Pseudomonadota</taxon>
        <taxon>Alphaproteobacteria</taxon>
        <taxon>Rhodobacterales</taxon>
        <taxon>Paracoccaceae</taxon>
        <taxon>Paracoccus</taxon>
    </lineage>
</organism>